<dbReference type="InterPro" id="IPR046848">
    <property type="entry name" value="E_motif"/>
</dbReference>
<dbReference type="GO" id="GO:0008270">
    <property type="term" value="F:zinc ion binding"/>
    <property type="evidence" value="ECO:0007669"/>
    <property type="project" value="InterPro"/>
</dbReference>
<feature type="repeat" description="PPR" evidence="7">
    <location>
        <begin position="563"/>
        <end position="597"/>
    </location>
</feature>
<feature type="repeat" description="PPR" evidence="7">
    <location>
        <begin position="362"/>
        <end position="396"/>
    </location>
</feature>
<dbReference type="PANTHER" id="PTHR47926:SF377">
    <property type="entry name" value="OS04G0469400 PROTEIN"/>
    <property type="match status" value="1"/>
</dbReference>
<accession>A0A438F443</accession>
<dbReference type="GO" id="GO:0009507">
    <property type="term" value="C:chloroplast"/>
    <property type="evidence" value="ECO:0007669"/>
    <property type="project" value="UniProtKB-SubCell"/>
</dbReference>
<keyword evidence="3" id="KW-0150">Chloroplast</keyword>
<feature type="domain" description="DYW" evidence="8">
    <location>
        <begin position="880"/>
        <end position="972"/>
    </location>
</feature>
<dbReference type="Pfam" id="PF13041">
    <property type="entry name" value="PPR_2"/>
    <property type="match status" value="4"/>
</dbReference>
<comment type="subcellular location">
    <subcellularLocation>
        <location evidence="1">Plastid</location>
        <location evidence="1">Chloroplast</location>
    </subcellularLocation>
</comment>
<evidence type="ECO:0000256" key="5">
    <source>
        <dbReference type="ARBA" id="ARBA00022737"/>
    </source>
</evidence>
<dbReference type="InterPro" id="IPR032867">
    <property type="entry name" value="DYW_dom"/>
</dbReference>
<dbReference type="InterPro" id="IPR011990">
    <property type="entry name" value="TPR-like_helical_dom_sf"/>
</dbReference>
<keyword evidence="5" id="KW-0677">Repeat</keyword>
<feature type="repeat" description="PPR" evidence="7">
    <location>
        <begin position="664"/>
        <end position="698"/>
    </location>
</feature>
<dbReference type="Proteomes" id="UP000288805">
    <property type="component" value="Unassembled WGS sequence"/>
</dbReference>
<evidence type="ECO:0000313" key="10">
    <source>
        <dbReference type="Proteomes" id="UP000288805"/>
    </source>
</evidence>
<dbReference type="Pfam" id="PF20431">
    <property type="entry name" value="E_motif"/>
    <property type="match status" value="1"/>
</dbReference>
<dbReference type="FunFam" id="1.25.40.10:FF:000395">
    <property type="entry name" value="Pentatricopeptide repeat-containing protein chloroplastic"/>
    <property type="match status" value="1"/>
</dbReference>
<comment type="similarity">
    <text evidence="2">Belongs to the PPR family. PCMP-H subfamily.</text>
</comment>
<name>A0A438F443_VITVI</name>
<dbReference type="GO" id="GO:0009451">
    <property type="term" value="P:RNA modification"/>
    <property type="evidence" value="ECO:0007669"/>
    <property type="project" value="InterPro"/>
</dbReference>
<evidence type="ECO:0000256" key="4">
    <source>
        <dbReference type="ARBA" id="ARBA00022640"/>
    </source>
</evidence>
<evidence type="ECO:0000313" key="9">
    <source>
        <dbReference type="EMBL" id="RVW54755.1"/>
    </source>
</evidence>
<evidence type="ECO:0000256" key="7">
    <source>
        <dbReference type="PROSITE-ProRule" id="PRU00708"/>
    </source>
</evidence>
<dbReference type="GO" id="GO:0003729">
    <property type="term" value="F:mRNA binding"/>
    <property type="evidence" value="ECO:0007669"/>
    <property type="project" value="UniProtKB-ARBA"/>
</dbReference>
<reference evidence="9 10" key="1">
    <citation type="journal article" date="2018" name="PLoS Genet.">
        <title>Population sequencing reveals clonal diversity and ancestral inbreeding in the grapevine cultivar Chardonnay.</title>
        <authorList>
            <person name="Roach M.J."/>
            <person name="Johnson D.L."/>
            <person name="Bohlmann J."/>
            <person name="van Vuuren H.J."/>
            <person name="Jones S.J."/>
            <person name="Pretorius I.S."/>
            <person name="Schmidt S.A."/>
            <person name="Borneman A.R."/>
        </authorList>
    </citation>
    <scope>NUCLEOTIDE SEQUENCE [LARGE SCALE GENOMIC DNA]</scope>
    <source>
        <strain evidence="10">cv. Chardonnay</strain>
        <tissue evidence="9">Leaf</tissue>
    </source>
</reference>
<dbReference type="InterPro" id="IPR002885">
    <property type="entry name" value="PPR_rpt"/>
</dbReference>
<dbReference type="Gene3D" id="1.25.40.10">
    <property type="entry name" value="Tetratricopeptide repeat domain"/>
    <property type="match status" value="6"/>
</dbReference>
<feature type="repeat" description="PPR" evidence="7">
    <location>
        <begin position="463"/>
        <end position="497"/>
    </location>
</feature>
<dbReference type="Pfam" id="PF14432">
    <property type="entry name" value="DYW_deaminase"/>
    <property type="match status" value="1"/>
</dbReference>
<dbReference type="InterPro" id="IPR046960">
    <property type="entry name" value="PPR_At4g14850-like_plant"/>
</dbReference>
<comment type="caution">
    <text evidence="9">The sequence shown here is derived from an EMBL/GenBank/DDBJ whole genome shotgun (WGS) entry which is preliminary data.</text>
</comment>
<dbReference type="AlphaFoldDB" id="A0A438F443"/>
<evidence type="ECO:0000256" key="3">
    <source>
        <dbReference type="ARBA" id="ARBA00022528"/>
    </source>
</evidence>
<protein>
    <submittedName>
        <fullName evidence="9">Pentatricopeptide repeat-containing protein, chloroplastic</fullName>
    </submittedName>
</protein>
<gene>
    <name evidence="9" type="primary">PCMP-H83_1</name>
    <name evidence="9" type="ORF">CK203_071904</name>
</gene>
<keyword evidence="4" id="KW-0934">Plastid</keyword>
<organism evidence="9 10">
    <name type="scientific">Vitis vinifera</name>
    <name type="common">Grape</name>
    <dbReference type="NCBI Taxonomy" id="29760"/>
    <lineage>
        <taxon>Eukaryota</taxon>
        <taxon>Viridiplantae</taxon>
        <taxon>Streptophyta</taxon>
        <taxon>Embryophyta</taxon>
        <taxon>Tracheophyta</taxon>
        <taxon>Spermatophyta</taxon>
        <taxon>Magnoliopsida</taxon>
        <taxon>eudicotyledons</taxon>
        <taxon>Gunneridae</taxon>
        <taxon>Pentapetalae</taxon>
        <taxon>rosids</taxon>
        <taxon>Vitales</taxon>
        <taxon>Vitaceae</taxon>
        <taxon>Viteae</taxon>
        <taxon>Vitis</taxon>
    </lineage>
</organism>
<proteinExistence type="inferred from homology"/>
<evidence type="ECO:0000259" key="8">
    <source>
        <dbReference type="Pfam" id="PF14432"/>
    </source>
</evidence>
<sequence length="972" mass="108510">MNNSAGYQEQGHYTAHAPSLLCNGCANSILLFELPPSPEEIHQNPPLKISKFPLKPVETPSLREICKRGSVNEAFQSLTDLFANQSPSQFSLDEAYSSVLELCGSKKALSEGQQVHAHMITSNALFNSVFLSTRLVFMYGKCGCLVDAEKLFDGMPHKTIFTWNAMIGAYVTNGEPLGSLELYREMRVSGIPLDACTFPCILKACGLLKDRRYGAEVHGLAIKEGYVSIVFVANSIVGMYTKCNDLNGARQLFDRMPEKEDVVSWNSMISAYSSNGQSIEALRLFGEMQKASLAPNTYTFVAALQACEDSSFIKQGMFIHATVLKSSYYINVFVANALIAMYARFGKMGEAANIFYNMDDWDTISWNSMLSGFVQNGLYHEALQFYHEMRDAGQKPDLVAVISIIAASARSGNTLHGMQIHAYAMKNGLDSDLQVGNSLVDMYAKFCSMKYMDCIFDKMPDKDVVSWTTIIAGHAQNGSHSRALELFREVQLEGIDLDVMMISSILLACSGLKLISSVKEIHSYIIRKGLSDLVLQNGIVDVYGECGNVDYAARMFELIEFKDVVSWTSMISCYVHNGLANEALELFHLMKETGVEPDSISLVSILSAAASLSALKKGKEIHGFLIRKGFVLEGSLASTLVDMYARCGTLEKSRNVFNFIRNKDLVLWTSMINAYGMHGCGRAAIDLFRRMEDESIAPDHIAFVAVLYACSHSGLMNEGRRFLESMKYEYQLEPWPEHYACLVDLLGRANHLEEAYQFVKGMEVEPTAEVWCALLGACQIHSNKELGEIAAQKLLEMDPENPGNYVLVSNVYSAERRWKDVEEVRMRMKASGLKKNPGCSWIEVGNKVHTFMARDKSHPQSYEIYSKLSQITEKLAKEGGYVAQTKFVLHNAKEEEKVQMLYGHSERLAIAYGMLTTPEGASLRITKNLRVCGDCHNFCKLISKFFERELVMRDANRFHHFKGGVCSCGDVW</sequence>
<dbReference type="Pfam" id="PF01535">
    <property type="entry name" value="PPR"/>
    <property type="match status" value="5"/>
</dbReference>
<dbReference type="NCBIfam" id="TIGR00756">
    <property type="entry name" value="PPR"/>
    <property type="match status" value="6"/>
</dbReference>
<dbReference type="FunFam" id="1.25.40.10:FF:000725">
    <property type="entry name" value="Pentatricopeptide repeat-containing protein At3g63370, chloroplastic"/>
    <property type="match status" value="1"/>
</dbReference>
<dbReference type="PROSITE" id="PS51375">
    <property type="entry name" value="PPR"/>
    <property type="match status" value="6"/>
</dbReference>
<feature type="repeat" description="PPR" evidence="7">
    <location>
        <begin position="159"/>
        <end position="193"/>
    </location>
</feature>
<keyword evidence="6" id="KW-0809">Transit peptide</keyword>
<dbReference type="FunFam" id="1.25.40.10:FF:000341">
    <property type="entry name" value="Pentatricopeptide repeat-containing protein chloroplastic"/>
    <property type="match status" value="1"/>
</dbReference>
<evidence type="ECO:0000256" key="2">
    <source>
        <dbReference type="ARBA" id="ARBA00006643"/>
    </source>
</evidence>
<evidence type="ECO:0000256" key="1">
    <source>
        <dbReference type="ARBA" id="ARBA00004229"/>
    </source>
</evidence>
<dbReference type="FunFam" id="1.25.40.10:FF:000090">
    <property type="entry name" value="Pentatricopeptide repeat-containing protein, chloroplastic"/>
    <property type="match status" value="1"/>
</dbReference>
<dbReference type="InterPro" id="IPR046849">
    <property type="entry name" value="E2_motif"/>
</dbReference>
<dbReference type="FunFam" id="1.25.40.10:FF:000073">
    <property type="entry name" value="Pentatricopeptide repeat-containing protein chloroplastic"/>
    <property type="match status" value="1"/>
</dbReference>
<evidence type="ECO:0000256" key="6">
    <source>
        <dbReference type="ARBA" id="ARBA00022946"/>
    </source>
</evidence>
<dbReference type="EMBL" id="QGNW01001125">
    <property type="protein sequence ID" value="RVW54755.1"/>
    <property type="molecule type" value="Genomic_DNA"/>
</dbReference>
<dbReference type="FunFam" id="1.25.40.10:FF:000496">
    <property type="entry name" value="Pentatricopeptide repeat-containing protein chloroplastic"/>
    <property type="match status" value="1"/>
</dbReference>
<feature type="repeat" description="PPR" evidence="7">
    <location>
        <begin position="261"/>
        <end position="295"/>
    </location>
</feature>
<dbReference type="PANTHER" id="PTHR47926">
    <property type="entry name" value="PENTATRICOPEPTIDE REPEAT-CONTAINING PROTEIN"/>
    <property type="match status" value="1"/>
</dbReference>
<dbReference type="Pfam" id="PF20430">
    <property type="entry name" value="Eplus_motif"/>
    <property type="match status" value="1"/>
</dbReference>